<keyword evidence="3 5" id="KW-0238">DNA-binding</keyword>
<dbReference type="SUPFAM" id="SSF46689">
    <property type="entry name" value="Homeodomain-like"/>
    <property type="match status" value="1"/>
</dbReference>
<dbReference type="PROSITE" id="PS01081">
    <property type="entry name" value="HTH_TETR_1"/>
    <property type="match status" value="1"/>
</dbReference>
<reference evidence="8 10" key="2">
    <citation type="submission" date="2018-10" db="EMBL/GenBank/DDBJ databases">
        <title>Complete genome sequence of Pseudomonas pelagia strain Kongs-67.</title>
        <authorList>
            <person name="Sinha R.K."/>
            <person name="Krishnan K."/>
        </authorList>
    </citation>
    <scope>NUCLEOTIDE SEQUENCE [LARGE SCALE GENOMIC DNA]</scope>
    <source>
        <strain evidence="8 10">Kongs-67</strain>
    </source>
</reference>
<dbReference type="PRINTS" id="PR00455">
    <property type="entry name" value="HTHTETR"/>
</dbReference>
<accession>A0AA91TZY8</accession>
<organism evidence="7 9">
    <name type="scientific">Halopseudomonas pelagia</name>
    <dbReference type="NCBI Taxonomy" id="553151"/>
    <lineage>
        <taxon>Bacteria</taxon>
        <taxon>Pseudomonadati</taxon>
        <taxon>Pseudomonadota</taxon>
        <taxon>Gammaproteobacteria</taxon>
        <taxon>Pseudomonadales</taxon>
        <taxon>Pseudomonadaceae</taxon>
        <taxon>Halopseudomonas</taxon>
    </lineage>
</organism>
<evidence type="ECO:0000256" key="1">
    <source>
        <dbReference type="ARBA" id="ARBA00022491"/>
    </source>
</evidence>
<dbReference type="Proteomes" id="UP000243750">
    <property type="component" value="Unassembled WGS sequence"/>
</dbReference>
<dbReference type="PANTHER" id="PTHR30055:SF240">
    <property type="entry name" value="HTH-TYPE TRANSCRIPTIONAL REGULATOR ACRR"/>
    <property type="match status" value="1"/>
</dbReference>
<keyword evidence="4" id="KW-0804">Transcription</keyword>
<dbReference type="Gene3D" id="1.10.357.10">
    <property type="entry name" value="Tetracycline Repressor, domain 2"/>
    <property type="match status" value="1"/>
</dbReference>
<evidence type="ECO:0000256" key="5">
    <source>
        <dbReference type="PROSITE-ProRule" id="PRU00335"/>
    </source>
</evidence>
<dbReference type="Pfam" id="PF08361">
    <property type="entry name" value="TetR_C_2"/>
    <property type="match status" value="1"/>
</dbReference>
<feature type="domain" description="HTH tetR-type" evidence="6">
    <location>
        <begin position="10"/>
        <end position="70"/>
    </location>
</feature>
<dbReference type="PROSITE" id="PS50977">
    <property type="entry name" value="HTH_TETR_2"/>
    <property type="match status" value="1"/>
</dbReference>
<dbReference type="FunFam" id="1.10.357.10:FF:000003">
    <property type="entry name" value="HTH-type transcriptional regulator AcrR"/>
    <property type="match status" value="1"/>
</dbReference>
<evidence type="ECO:0000313" key="8">
    <source>
        <dbReference type="EMBL" id="QFY58613.1"/>
    </source>
</evidence>
<dbReference type="InterPro" id="IPR023772">
    <property type="entry name" value="DNA-bd_HTH_TetR-type_CS"/>
</dbReference>
<evidence type="ECO:0000313" key="7">
    <source>
        <dbReference type="EMBL" id="PCC98075.1"/>
    </source>
</evidence>
<reference evidence="7 9" key="1">
    <citation type="submission" date="2017-09" db="EMBL/GenBank/DDBJ databases">
        <title>Bacterial and phytoplankton interrelationship in Kongsfjorden, an Arctic fjord.</title>
        <authorList>
            <person name="Sinha R."/>
            <person name="Krishnan K."/>
        </authorList>
    </citation>
    <scope>NUCLEOTIDE SEQUENCE [LARGE SCALE GENOMIC DNA]</scope>
    <source>
        <strain evidence="7 9">58</strain>
    </source>
</reference>
<name>A0AA91TZY8_9GAMM</name>
<keyword evidence="1" id="KW-0678">Repressor</keyword>
<dbReference type="GO" id="GO:0000976">
    <property type="term" value="F:transcription cis-regulatory region binding"/>
    <property type="evidence" value="ECO:0007669"/>
    <property type="project" value="TreeGrafter"/>
</dbReference>
<dbReference type="EMBL" id="CP033116">
    <property type="protein sequence ID" value="QFY58613.1"/>
    <property type="molecule type" value="Genomic_DNA"/>
</dbReference>
<evidence type="ECO:0000313" key="9">
    <source>
        <dbReference type="Proteomes" id="UP000243750"/>
    </source>
</evidence>
<dbReference type="InterPro" id="IPR050109">
    <property type="entry name" value="HTH-type_TetR-like_transc_reg"/>
</dbReference>
<dbReference type="PANTHER" id="PTHR30055">
    <property type="entry name" value="HTH-TYPE TRANSCRIPTIONAL REGULATOR RUTR"/>
    <property type="match status" value="1"/>
</dbReference>
<evidence type="ECO:0000256" key="2">
    <source>
        <dbReference type="ARBA" id="ARBA00023015"/>
    </source>
</evidence>
<keyword evidence="10" id="KW-1185">Reference proteome</keyword>
<dbReference type="InterPro" id="IPR036271">
    <property type="entry name" value="Tet_transcr_reg_TetR-rel_C_sf"/>
</dbReference>
<keyword evidence="2" id="KW-0805">Transcription regulation</keyword>
<dbReference type="AlphaFoldDB" id="A0AA91TZY8"/>
<dbReference type="GO" id="GO:0045892">
    <property type="term" value="P:negative regulation of DNA-templated transcription"/>
    <property type="evidence" value="ECO:0007669"/>
    <property type="project" value="UniProtKB-ARBA"/>
</dbReference>
<evidence type="ECO:0000259" key="6">
    <source>
        <dbReference type="PROSITE" id="PS50977"/>
    </source>
</evidence>
<dbReference type="InterPro" id="IPR001647">
    <property type="entry name" value="HTH_TetR"/>
</dbReference>
<dbReference type="InterPro" id="IPR009057">
    <property type="entry name" value="Homeodomain-like_sf"/>
</dbReference>
<dbReference type="InterPro" id="IPR013572">
    <property type="entry name" value="Tscrpt_reg_MAATS_C"/>
</dbReference>
<dbReference type="Proteomes" id="UP000344571">
    <property type="component" value="Chromosome"/>
</dbReference>
<dbReference type="GO" id="GO:0003700">
    <property type="term" value="F:DNA-binding transcription factor activity"/>
    <property type="evidence" value="ECO:0007669"/>
    <property type="project" value="UniProtKB-ARBA"/>
</dbReference>
<dbReference type="EMBL" id="NWMT01000226">
    <property type="protein sequence ID" value="PCC98075.1"/>
    <property type="molecule type" value="Genomic_DNA"/>
</dbReference>
<feature type="DNA-binding region" description="H-T-H motif" evidence="5">
    <location>
        <begin position="33"/>
        <end position="52"/>
    </location>
</feature>
<dbReference type="Pfam" id="PF00440">
    <property type="entry name" value="TetR_N"/>
    <property type="match status" value="1"/>
</dbReference>
<dbReference type="RefSeq" id="WP_096347848.1">
    <property type="nucleotide sequence ID" value="NZ_CP033116.1"/>
</dbReference>
<sequence>MVRRTKEAAQVTYSQILSAAELCFCRKGISRTSLAEIAIAAGVTRGAIYWHFQDKSELVGALLERVNIPLQPLSEASRNSNEPDPLGCLRDLLVTIFRRVSTDPEVRRVSEILFHKCEYTEDLGNLRQWMQAFRREYNHNIELSLSNAVAKGQLPEDLDLAVSSRCVHAFITGVLDQWLLVPEGLDLEAKAETLADGILDMLRLSPALRTA</sequence>
<proteinExistence type="predicted"/>
<protein>
    <submittedName>
        <fullName evidence="7">TetR family transcriptional regulator</fullName>
    </submittedName>
</protein>
<evidence type="ECO:0000313" key="10">
    <source>
        <dbReference type="Proteomes" id="UP000344571"/>
    </source>
</evidence>
<dbReference type="SUPFAM" id="SSF48498">
    <property type="entry name" value="Tetracyclin repressor-like, C-terminal domain"/>
    <property type="match status" value="1"/>
</dbReference>
<evidence type="ECO:0000256" key="3">
    <source>
        <dbReference type="ARBA" id="ARBA00023125"/>
    </source>
</evidence>
<evidence type="ECO:0000256" key="4">
    <source>
        <dbReference type="ARBA" id="ARBA00023163"/>
    </source>
</evidence>
<gene>
    <name evidence="7" type="ORF">CO192_17570</name>
    <name evidence="8" type="ORF">EAO82_00435</name>
</gene>